<comment type="caution">
    <text evidence="2">The sequence shown here is derived from an EMBL/GenBank/DDBJ whole genome shotgun (WGS) entry which is preliminary data.</text>
</comment>
<gene>
    <name evidence="2" type="ORF">V5799_005109</name>
</gene>
<evidence type="ECO:0000313" key="2">
    <source>
        <dbReference type="EMBL" id="KAK8768117.1"/>
    </source>
</evidence>
<evidence type="ECO:0000256" key="1">
    <source>
        <dbReference type="SAM" id="Phobius"/>
    </source>
</evidence>
<keyword evidence="1" id="KW-1133">Transmembrane helix</keyword>
<dbReference type="EMBL" id="JARKHS020024493">
    <property type="protein sequence ID" value="KAK8768117.1"/>
    <property type="molecule type" value="Genomic_DNA"/>
</dbReference>
<keyword evidence="1" id="KW-0472">Membrane</keyword>
<sequence>MQRRRAAEPRRFSPVYWPLPSATLSHLRQTAGALVLYFYAFTTTPEATAASPASTCDDVGGEAFRKALPQRAAAAVAAAGELGYPRDGVDDRSASRFRGHSFRSQSRVLGYSCRRSRRSGIAEYLYDDVDNRGSVRHHYHEPQRLLRQSMAPSDKQELLRARVRYPSYLNMLLFAGTMSACLGVVLCSYHLVYAADPVIWISGLVAFGVGVFLALLALGLLAASLMRRQTLEASWVPQSVSPYEEDFGTDYYFDDADDAGRVYRPTTYAAPKLLVSNPLAAPVAASVYRLVYGADPK</sequence>
<organism evidence="2 3">
    <name type="scientific">Amblyomma americanum</name>
    <name type="common">Lone star tick</name>
    <dbReference type="NCBI Taxonomy" id="6943"/>
    <lineage>
        <taxon>Eukaryota</taxon>
        <taxon>Metazoa</taxon>
        <taxon>Ecdysozoa</taxon>
        <taxon>Arthropoda</taxon>
        <taxon>Chelicerata</taxon>
        <taxon>Arachnida</taxon>
        <taxon>Acari</taxon>
        <taxon>Parasitiformes</taxon>
        <taxon>Ixodida</taxon>
        <taxon>Ixodoidea</taxon>
        <taxon>Ixodidae</taxon>
        <taxon>Amblyomminae</taxon>
        <taxon>Amblyomma</taxon>
    </lineage>
</organism>
<name>A0AAQ4E077_AMBAM</name>
<feature type="transmembrane region" description="Helical" evidence="1">
    <location>
        <begin position="198"/>
        <end position="221"/>
    </location>
</feature>
<feature type="transmembrane region" description="Helical" evidence="1">
    <location>
        <begin position="168"/>
        <end position="192"/>
    </location>
</feature>
<keyword evidence="1" id="KW-0812">Transmembrane</keyword>
<protein>
    <submittedName>
        <fullName evidence="2">Uncharacterized protein</fullName>
    </submittedName>
</protein>
<dbReference type="AlphaFoldDB" id="A0AAQ4E077"/>
<proteinExistence type="predicted"/>
<accession>A0AAQ4E077</accession>
<keyword evidence="3" id="KW-1185">Reference proteome</keyword>
<evidence type="ECO:0000313" key="3">
    <source>
        <dbReference type="Proteomes" id="UP001321473"/>
    </source>
</evidence>
<dbReference type="Proteomes" id="UP001321473">
    <property type="component" value="Unassembled WGS sequence"/>
</dbReference>
<reference evidence="2 3" key="1">
    <citation type="journal article" date="2023" name="Arcadia Sci">
        <title>De novo assembly of a long-read Amblyomma americanum tick genome.</title>
        <authorList>
            <person name="Chou S."/>
            <person name="Poskanzer K.E."/>
            <person name="Rollins M."/>
            <person name="Thuy-Boun P.S."/>
        </authorList>
    </citation>
    <scope>NUCLEOTIDE SEQUENCE [LARGE SCALE GENOMIC DNA]</scope>
    <source>
        <strain evidence="2">F_SG_1</strain>
        <tissue evidence="2">Salivary glands</tissue>
    </source>
</reference>